<proteinExistence type="predicted"/>
<accession>A0A6C0KYL2</accession>
<keyword evidence="1" id="KW-1133">Transmembrane helix</keyword>
<evidence type="ECO:0000256" key="1">
    <source>
        <dbReference type="SAM" id="Phobius"/>
    </source>
</evidence>
<dbReference type="AlphaFoldDB" id="A0A6C0KYL2"/>
<sequence>MSDFQIIIDRVTALTRFTGKGILFNLNYMPDTILGGIVLFALLLQSVPLALLGVSLFSLEFVHAGIAAFLTRAIPGLNEAAKDVARCSGHFPGISYERATATLLSEGTLKTLSVSFPSYYIMFFGTLFGYMFAMTQTYEKELEKMPQKRAAVFSGAIIMALLSAMFAIFRIGTGCDTFLSVIIAALFGLLFGFTAEKLIAFLSGRTLTNLMNVPLIRDTAPDGKPIYVCKKE</sequence>
<feature type="transmembrane region" description="Helical" evidence="1">
    <location>
        <begin position="150"/>
        <end position="171"/>
    </location>
</feature>
<evidence type="ECO:0000313" key="2">
    <source>
        <dbReference type="EMBL" id="QHU22216.1"/>
    </source>
</evidence>
<keyword evidence="1" id="KW-0812">Transmembrane</keyword>
<organism evidence="2">
    <name type="scientific">viral metagenome</name>
    <dbReference type="NCBI Taxonomy" id="1070528"/>
    <lineage>
        <taxon>unclassified sequences</taxon>
        <taxon>metagenomes</taxon>
        <taxon>organismal metagenomes</taxon>
    </lineage>
</organism>
<dbReference type="EMBL" id="MN741001">
    <property type="protein sequence ID" value="QHU22216.1"/>
    <property type="molecule type" value="Genomic_DNA"/>
</dbReference>
<protein>
    <submittedName>
        <fullName evidence="2">Uncharacterized protein</fullName>
    </submittedName>
</protein>
<feature type="transmembrane region" description="Helical" evidence="1">
    <location>
        <begin position="119"/>
        <end position="138"/>
    </location>
</feature>
<feature type="transmembrane region" description="Helical" evidence="1">
    <location>
        <begin position="177"/>
        <end position="195"/>
    </location>
</feature>
<reference evidence="2" key="1">
    <citation type="journal article" date="2020" name="Nature">
        <title>Giant virus diversity and host interactions through global metagenomics.</title>
        <authorList>
            <person name="Schulz F."/>
            <person name="Roux S."/>
            <person name="Paez-Espino D."/>
            <person name="Jungbluth S."/>
            <person name="Walsh D.A."/>
            <person name="Denef V.J."/>
            <person name="McMahon K.D."/>
            <person name="Konstantinidis K.T."/>
            <person name="Eloe-Fadrosh E.A."/>
            <person name="Kyrpides N.C."/>
            <person name="Woyke T."/>
        </authorList>
    </citation>
    <scope>NUCLEOTIDE SEQUENCE</scope>
    <source>
        <strain evidence="2">GVMAG-S-3300013286-35</strain>
    </source>
</reference>
<name>A0A6C0KYL2_9ZZZZ</name>
<keyword evidence="1" id="KW-0472">Membrane</keyword>